<organism evidence="2 3">
    <name type="scientific">Niveispirillum lacus</name>
    <dbReference type="NCBI Taxonomy" id="1981099"/>
    <lineage>
        <taxon>Bacteria</taxon>
        <taxon>Pseudomonadati</taxon>
        <taxon>Pseudomonadota</taxon>
        <taxon>Alphaproteobacteria</taxon>
        <taxon>Rhodospirillales</taxon>
        <taxon>Azospirillaceae</taxon>
        <taxon>Niveispirillum</taxon>
    </lineage>
</organism>
<reference evidence="2 3" key="1">
    <citation type="submission" date="2017-07" db="EMBL/GenBank/DDBJ databases">
        <title>Niveispirillum cyanobacteriorum sp. nov., isolated from cyanobacterial aggregates in a eutrophic lake.</title>
        <authorList>
            <person name="Cai H."/>
        </authorList>
    </citation>
    <scope>NUCLEOTIDE SEQUENCE [LARGE SCALE GENOMIC DNA]</scope>
    <source>
        <strain evidence="3">TH1-14</strain>
    </source>
</reference>
<accession>A0A255YWX1</accession>
<gene>
    <name evidence="2" type="ORF">CHU95_15450</name>
</gene>
<keyword evidence="3" id="KW-1185">Reference proteome</keyword>
<dbReference type="AlphaFoldDB" id="A0A255YWX1"/>
<evidence type="ECO:0000313" key="2">
    <source>
        <dbReference type="EMBL" id="OYQ33737.1"/>
    </source>
</evidence>
<evidence type="ECO:0000313" key="3">
    <source>
        <dbReference type="Proteomes" id="UP000216998"/>
    </source>
</evidence>
<feature type="region of interest" description="Disordered" evidence="1">
    <location>
        <begin position="38"/>
        <end position="65"/>
    </location>
</feature>
<dbReference type="Proteomes" id="UP000216998">
    <property type="component" value="Unassembled WGS sequence"/>
</dbReference>
<protein>
    <submittedName>
        <fullName evidence="2">Uncharacterized protein</fullName>
    </submittedName>
</protein>
<comment type="caution">
    <text evidence="2">The sequence shown here is derived from an EMBL/GenBank/DDBJ whole genome shotgun (WGS) entry which is preliminary data.</text>
</comment>
<proteinExistence type="predicted"/>
<evidence type="ECO:0000256" key="1">
    <source>
        <dbReference type="SAM" id="MobiDB-lite"/>
    </source>
</evidence>
<sequence length="65" mass="7318">MDHHDMLERAVLTPSDFKGSPFRLLLRIGNKIYRPSRAVPDTGVLPPPAAKVDSHRNEPGVWDWG</sequence>
<dbReference type="EMBL" id="NOXU01000030">
    <property type="protein sequence ID" value="OYQ33737.1"/>
    <property type="molecule type" value="Genomic_DNA"/>
</dbReference>
<name>A0A255YWX1_9PROT</name>